<evidence type="ECO:0000313" key="2">
    <source>
        <dbReference type="Proteomes" id="UP000266673"/>
    </source>
</evidence>
<sequence length="157" mass="17746">MSDAAEQKAKNKGKQNMKYNEAFTNFLVILRSISPRALDLFRQNLEGRGIQSLRVTKAVRTYLLQHSGYAPRSPIKRLPVQYCLAVKLNLIVRTRLGITEVIQDVSFSCSILDGIGPIIRVQDPKYAKKTAQNAIMSGARLLTFGNSSVWFQHFLYL</sequence>
<comment type="caution">
    <text evidence="1">The sequence shown here is derived from an EMBL/GenBank/DDBJ whole genome shotgun (WGS) entry which is preliminary data.</text>
</comment>
<accession>A0A397W3A8</accession>
<evidence type="ECO:0000313" key="1">
    <source>
        <dbReference type="EMBL" id="RIB27779.1"/>
    </source>
</evidence>
<gene>
    <name evidence="1" type="ORF">C2G38_2029110</name>
</gene>
<proteinExistence type="predicted"/>
<keyword evidence="2" id="KW-1185">Reference proteome</keyword>
<reference evidence="1 2" key="1">
    <citation type="submission" date="2018-06" db="EMBL/GenBank/DDBJ databases">
        <title>Comparative genomics reveals the genomic features of Rhizophagus irregularis, R. cerebriforme, R. diaphanum and Gigaspora rosea, and their symbiotic lifestyle signature.</title>
        <authorList>
            <person name="Morin E."/>
            <person name="San Clemente H."/>
            <person name="Chen E.C.H."/>
            <person name="De La Providencia I."/>
            <person name="Hainaut M."/>
            <person name="Kuo A."/>
            <person name="Kohler A."/>
            <person name="Murat C."/>
            <person name="Tang N."/>
            <person name="Roy S."/>
            <person name="Loubradou J."/>
            <person name="Henrissat B."/>
            <person name="Grigoriev I.V."/>
            <person name="Corradi N."/>
            <person name="Roux C."/>
            <person name="Martin F.M."/>
        </authorList>
    </citation>
    <scope>NUCLEOTIDE SEQUENCE [LARGE SCALE GENOMIC DNA]</scope>
    <source>
        <strain evidence="1 2">DAOM 194757</strain>
    </source>
</reference>
<dbReference type="AlphaFoldDB" id="A0A397W3A8"/>
<protein>
    <submittedName>
        <fullName evidence="1">Uncharacterized protein</fullName>
    </submittedName>
</protein>
<dbReference type="Proteomes" id="UP000266673">
    <property type="component" value="Unassembled WGS sequence"/>
</dbReference>
<name>A0A397W3A8_9GLOM</name>
<dbReference type="EMBL" id="QKWP01000088">
    <property type="protein sequence ID" value="RIB27779.1"/>
    <property type="molecule type" value="Genomic_DNA"/>
</dbReference>
<organism evidence="1 2">
    <name type="scientific">Gigaspora rosea</name>
    <dbReference type="NCBI Taxonomy" id="44941"/>
    <lineage>
        <taxon>Eukaryota</taxon>
        <taxon>Fungi</taxon>
        <taxon>Fungi incertae sedis</taxon>
        <taxon>Mucoromycota</taxon>
        <taxon>Glomeromycotina</taxon>
        <taxon>Glomeromycetes</taxon>
        <taxon>Diversisporales</taxon>
        <taxon>Gigasporaceae</taxon>
        <taxon>Gigaspora</taxon>
    </lineage>
</organism>
<dbReference type="OrthoDB" id="2425307at2759"/>